<feature type="transmembrane region" description="Helical" evidence="1">
    <location>
        <begin position="89"/>
        <end position="107"/>
    </location>
</feature>
<evidence type="ECO:0000256" key="1">
    <source>
        <dbReference type="SAM" id="Phobius"/>
    </source>
</evidence>
<dbReference type="InterPro" id="IPR046595">
    <property type="entry name" value="DUF6653"/>
</dbReference>
<proteinExistence type="predicted"/>
<name>A0ABU5XYS5_9MYCO</name>
<feature type="transmembrane region" description="Helical" evidence="1">
    <location>
        <begin position="113"/>
        <end position="133"/>
    </location>
</feature>
<dbReference type="RefSeq" id="WP_224976460.1">
    <property type="nucleotide sequence ID" value="NZ_JAYJJU010000016.1"/>
</dbReference>
<comment type="caution">
    <text evidence="2">The sequence shown here is derived from an EMBL/GenBank/DDBJ whole genome shotgun (WGS) entry which is preliminary data.</text>
</comment>
<evidence type="ECO:0000313" key="3">
    <source>
        <dbReference type="Proteomes" id="UP001298593"/>
    </source>
</evidence>
<keyword evidence="1" id="KW-1133">Transmembrane helix</keyword>
<dbReference type="EMBL" id="JAYJJU010000016">
    <property type="protein sequence ID" value="MEB3033150.1"/>
    <property type="molecule type" value="Genomic_DNA"/>
</dbReference>
<keyword evidence="1" id="KW-0812">Transmembrane</keyword>
<accession>A0ABU5XYS5</accession>
<keyword evidence="1" id="KW-0472">Membrane</keyword>
<organism evidence="2 3">
    <name type="scientific">[Mycobacterium] nativiensis</name>
    <dbReference type="NCBI Taxonomy" id="2855503"/>
    <lineage>
        <taxon>Bacteria</taxon>
        <taxon>Bacillati</taxon>
        <taxon>Actinomycetota</taxon>
        <taxon>Actinomycetes</taxon>
        <taxon>Mycobacteriales</taxon>
        <taxon>Mycobacteriaceae</taxon>
        <taxon>Mycolicibacter</taxon>
    </lineage>
</organism>
<dbReference type="Pfam" id="PF20358">
    <property type="entry name" value="DUF6653"/>
    <property type="match status" value="1"/>
</dbReference>
<keyword evidence="3" id="KW-1185">Reference proteome</keyword>
<reference evidence="2 3" key="1">
    <citation type="submission" date="2023-12" db="EMBL/GenBank/DDBJ databases">
        <title>Description of new species of Mycobacterium terrae complex isolated from sewage at the Sao Paulo Zoological Park Foundation in Brazil.</title>
        <authorList>
            <person name="Romagnoli C.L."/>
            <person name="Conceicao E.C."/>
            <person name="Machado E."/>
            <person name="Barreto L.B.P.F."/>
            <person name="Sharma A."/>
            <person name="Silva N.M."/>
            <person name="Marques L.E."/>
            <person name="Juliana M.A."/>
            <person name="Lourenco M.C.S."/>
            <person name="Digiampietri L.A."/>
            <person name="Suffys P.N."/>
            <person name="Viana-Niero C."/>
        </authorList>
    </citation>
    <scope>NUCLEOTIDE SEQUENCE [LARGE SCALE GENOMIC DNA]</scope>
    <source>
        <strain evidence="2 3">MYC340</strain>
    </source>
</reference>
<protein>
    <submittedName>
        <fullName evidence="2">DUF6653 family protein</fullName>
    </submittedName>
</protein>
<dbReference type="Proteomes" id="UP001298593">
    <property type="component" value="Unassembled WGS sequence"/>
</dbReference>
<evidence type="ECO:0000313" key="2">
    <source>
        <dbReference type="EMBL" id="MEB3033150.1"/>
    </source>
</evidence>
<sequence>MTRATSAVARVRRAVFARHANPWSAWTRWATTPLILVPVWRRSWRDAGWVSVWFALNPVIFGKPADDSAWSTRAMLGEEQWIMARPRDAALLVNLAGGAATAIALLNARRRRLGPTVIATAVAMALTMGYWALMVRYLDRRR</sequence>
<gene>
    <name evidence="2" type="ORF">KV113_16480</name>
</gene>